<gene>
    <name evidence="1" type="ORF">HanXRQr2_Chr17g0828601</name>
</gene>
<name>A0A9K3DL62_HELAN</name>
<dbReference type="EMBL" id="MNCJ02000332">
    <property type="protein sequence ID" value="KAF5757597.1"/>
    <property type="molecule type" value="Genomic_DNA"/>
</dbReference>
<sequence length="71" mass="8047">MFAPGNSRVCRSVCCWLDRLDLGSVLFRSCFAPGNSRVCGSVCCWLDRLDLGSVLFRSYVAKTLVRVFCFW</sequence>
<dbReference type="AlphaFoldDB" id="A0A9K3DL62"/>
<organism evidence="1 2">
    <name type="scientific">Helianthus annuus</name>
    <name type="common">Common sunflower</name>
    <dbReference type="NCBI Taxonomy" id="4232"/>
    <lineage>
        <taxon>Eukaryota</taxon>
        <taxon>Viridiplantae</taxon>
        <taxon>Streptophyta</taxon>
        <taxon>Embryophyta</taxon>
        <taxon>Tracheophyta</taxon>
        <taxon>Spermatophyta</taxon>
        <taxon>Magnoliopsida</taxon>
        <taxon>eudicotyledons</taxon>
        <taxon>Gunneridae</taxon>
        <taxon>Pentapetalae</taxon>
        <taxon>asterids</taxon>
        <taxon>campanulids</taxon>
        <taxon>Asterales</taxon>
        <taxon>Asteraceae</taxon>
        <taxon>Asteroideae</taxon>
        <taxon>Heliantheae alliance</taxon>
        <taxon>Heliantheae</taxon>
        <taxon>Helianthus</taxon>
    </lineage>
</organism>
<evidence type="ECO:0000313" key="1">
    <source>
        <dbReference type="EMBL" id="KAF5757597.1"/>
    </source>
</evidence>
<reference evidence="1" key="1">
    <citation type="journal article" date="2017" name="Nature">
        <title>The sunflower genome provides insights into oil metabolism, flowering and Asterid evolution.</title>
        <authorList>
            <person name="Badouin H."/>
            <person name="Gouzy J."/>
            <person name="Grassa C.J."/>
            <person name="Murat F."/>
            <person name="Staton S.E."/>
            <person name="Cottret L."/>
            <person name="Lelandais-Briere C."/>
            <person name="Owens G.L."/>
            <person name="Carrere S."/>
            <person name="Mayjonade B."/>
            <person name="Legrand L."/>
            <person name="Gill N."/>
            <person name="Kane N.C."/>
            <person name="Bowers J.E."/>
            <person name="Hubner S."/>
            <person name="Bellec A."/>
            <person name="Berard A."/>
            <person name="Berges H."/>
            <person name="Blanchet N."/>
            <person name="Boniface M.C."/>
            <person name="Brunel D."/>
            <person name="Catrice O."/>
            <person name="Chaidir N."/>
            <person name="Claudel C."/>
            <person name="Donnadieu C."/>
            <person name="Faraut T."/>
            <person name="Fievet G."/>
            <person name="Helmstetter N."/>
            <person name="King M."/>
            <person name="Knapp S.J."/>
            <person name="Lai Z."/>
            <person name="Le Paslier M.C."/>
            <person name="Lippi Y."/>
            <person name="Lorenzon L."/>
            <person name="Mandel J.R."/>
            <person name="Marage G."/>
            <person name="Marchand G."/>
            <person name="Marquand E."/>
            <person name="Bret-Mestries E."/>
            <person name="Morien E."/>
            <person name="Nambeesan S."/>
            <person name="Nguyen T."/>
            <person name="Pegot-Espagnet P."/>
            <person name="Pouilly N."/>
            <person name="Raftis F."/>
            <person name="Sallet E."/>
            <person name="Schiex T."/>
            <person name="Thomas J."/>
            <person name="Vandecasteele C."/>
            <person name="Vares D."/>
            <person name="Vear F."/>
            <person name="Vautrin S."/>
            <person name="Crespi M."/>
            <person name="Mangin B."/>
            <person name="Burke J.M."/>
            <person name="Salse J."/>
            <person name="Munos S."/>
            <person name="Vincourt P."/>
            <person name="Rieseberg L.H."/>
            <person name="Langlade N.B."/>
        </authorList>
    </citation>
    <scope>NUCLEOTIDE SEQUENCE</scope>
    <source>
        <tissue evidence="1">Leaves</tissue>
    </source>
</reference>
<dbReference type="Proteomes" id="UP000215914">
    <property type="component" value="Unassembled WGS sequence"/>
</dbReference>
<keyword evidence="2" id="KW-1185">Reference proteome</keyword>
<protein>
    <submittedName>
        <fullName evidence="1">Uncharacterized protein</fullName>
    </submittedName>
</protein>
<dbReference type="Gramene" id="mRNA:HanXRQr2_Chr17g0828601">
    <property type="protein sequence ID" value="mRNA:HanXRQr2_Chr17g0828601"/>
    <property type="gene ID" value="HanXRQr2_Chr17g0828601"/>
</dbReference>
<reference evidence="1" key="2">
    <citation type="submission" date="2020-06" db="EMBL/GenBank/DDBJ databases">
        <title>Helianthus annuus Genome sequencing and assembly Release 2.</title>
        <authorList>
            <person name="Gouzy J."/>
            <person name="Langlade N."/>
            <person name="Munos S."/>
        </authorList>
    </citation>
    <scope>NUCLEOTIDE SEQUENCE</scope>
    <source>
        <tissue evidence="1">Leaves</tissue>
    </source>
</reference>
<evidence type="ECO:0000313" key="2">
    <source>
        <dbReference type="Proteomes" id="UP000215914"/>
    </source>
</evidence>
<comment type="caution">
    <text evidence="1">The sequence shown here is derived from an EMBL/GenBank/DDBJ whole genome shotgun (WGS) entry which is preliminary data.</text>
</comment>
<proteinExistence type="predicted"/>
<accession>A0A9K3DL62</accession>